<evidence type="ECO:0000313" key="2">
    <source>
        <dbReference type="EMBL" id="DAD19994.1"/>
    </source>
</evidence>
<protein>
    <recommendedName>
        <fullName evidence="4">Josephin-like protein</fullName>
    </recommendedName>
</protein>
<reference evidence="2 3" key="1">
    <citation type="journal article" date="2020" name="Mol. Biol. Evol.">
        <title>Distinct Expression and Methylation Patterns for Genes with Different Fates following a Single Whole-Genome Duplication in Flowering Plants.</title>
        <authorList>
            <person name="Shi T."/>
            <person name="Rahmani R.S."/>
            <person name="Gugger P.F."/>
            <person name="Wang M."/>
            <person name="Li H."/>
            <person name="Zhang Y."/>
            <person name="Li Z."/>
            <person name="Wang Q."/>
            <person name="Van de Peer Y."/>
            <person name="Marchal K."/>
            <person name="Chen J."/>
        </authorList>
    </citation>
    <scope>NUCLEOTIDE SEQUENCE [LARGE SCALE GENOMIC DNA]</scope>
    <source>
        <tissue evidence="2">Leaf</tissue>
    </source>
</reference>
<comment type="caution">
    <text evidence="2">The sequence shown here is derived from an EMBL/GenBank/DDBJ whole genome shotgun (WGS) entry which is preliminary data.</text>
</comment>
<dbReference type="PANTHER" id="PTHR34355:SF1">
    <property type="entry name" value="JOSEPHIN-LIKE PROTEIN"/>
    <property type="match status" value="1"/>
</dbReference>
<keyword evidence="3" id="KW-1185">Reference proteome</keyword>
<proteinExistence type="predicted"/>
<sequence>MSRKASGLGNFAHTDIKGRPTVLLKQSSSKRVAGNRDNAGTYSFRLPKSSGFSPVIFLRSLGDKLARVFQRIFTRGRRSSSKVSSSNSTSRPLATSFDSHRSEAIEDCIEFIYSSASFQRSNSVSTNESLFDFGAELWHAMYVNGPDPTRISSPSLPASKNHSLDRATKTKDAGSLRETK</sequence>
<evidence type="ECO:0008006" key="4">
    <source>
        <dbReference type="Google" id="ProtNLM"/>
    </source>
</evidence>
<gene>
    <name evidence="2" type="ORF">HUJ06_021457</name>
</gene>
<organism evidence="2 3">
    <name type="scientific">Nelumbo nucifera</name>
    <name type="common">Sacred lotus</name>
    <dbReference type="NCBI Taxonomy" id="4432"/>
    <lineage>
        <taxon>Eukaryota</taxon>
        <taxon>Viridiplantae</taxon>
        <taxon>Streptophyta</taxon>
        <taxon>Embryophyta</taxon>
        <taxon>Tracheophyta</taxon>
        <taxon>Spermatophyta</taxon>
        <taxon>Magnoliopsida</taxon>
        <taxon>Proteales</taxon>
        <taxon>Nelumbonaceae</taxon>
        <taxon>Nelumbo</taxon>
    </lineage>
</organism>
<accession>A0A822XEX2</accession>
<dbReference type="EMBL" id="DUZY01000001">
    <property type="protein sequence ID" value="DAD19994.1"/>
    <property type="molecule type" value="Genomic_DNA"/>
</dbReference>
<dbReference type="Proteomes" id="UP000607653">
    <property type="component" value="Unassembled WGS sequence"/>
</dbReference>
<feature type="compositionally biased region" description="Polar residues" evidence="1">
    <location>
        <begin position="150"/>
        <end position="161"/>
    </location>
</feature>
<name>A0A822XEX2_NELNU</name>
<evidence type="ECO:0000313" key="3">
    <source>
        <dbReference type="Proteomes" id="UP000607653"/>
    </source>
</evidence>
<dbReference type="AlphaFoldDB" id="A0A822XEX2"/>
<dbReference type="PANTHER" id="PTHR34355">
    <property type="entry name" value="JOSEPHIN-LIKE PROTEIN"/>
    <property type="match status" value="1"/>
</dbReference>
<feature type="region of interest" description="Disordered" evidence="1">
    <location>
        <begin position="149"/>
        <end position="180"/>
    </location>
</feature>
<evidence type="ECO:0000256" key="1">
    <source>
        <dbReference type="SAM" id="MobiDB-lite"/>
    </source>
</evidence>
<feature type="compositionally biased region" description="Basic and acidic residues" evidence="1">
    <location>
        <begin position="162"/>
        <end position="180"/>
    </location>
</feature>